<evidence type="ECO:0000313" key="2">
    <source>
        <dbReference type="EMBL" id="SFH77205.1"/>
    </source>
</evidence>
<dbReference type="RefSeq" id="WP_188127957.1">
    <property type="nucleotide sequence ID" value="NZ_BAAADP010000002.1"/>
</dbReference>
<keyword evidence="1" id="KW-0472">Membrane</keyword>
<evidence type="ECO:0000313" key="3">
    <source>
        <dbReference type="Proteomes" id="UP000323537"/>
    </source>
</evidence>
<gene>
    <name evidence="2" type="ORF">SAMN04488066_12810</name>
</gene>
<dbReference type="AlphaFoldDB" id="A0A1I3CRR2"/>
<proteinExistence type="predicted"/>
<feature type="transmembrane region" description="Helical" evidence="1">
    <location>
        <begin position="14"/>
        <end position="36"/>
    </location>
</feature>
<reference evidence="2 3" key="1">
    <citation type="submission" date="2016-10" db="EMBL/GenBank/DDBJ databases">
        <authorList>
            <person name="Varghese N."/>
            <person name="Submissions S."/>
        </authorList>
    </citation>
    <scope>NUCLEOTIDE SEQUENCE [LARGE SCALE GENOMIC DNA]</scope>
    <source>
        <strain evidence="2 3">CGMCC 1.6377</strain>
    </source>
</reference>
<dbReference type="Proteomes" id="UP000323537">
    <property type="component" value="Unassembled WGS sequence"/>
</dbReference>
<keyword evidence="3" id="KW-1185">Reference proteome</keyword>
<organism evidence="2 3">
    <name type="scientific">Halorubrum aquaticum</name>
    <dbReference type="NCBI Taxonomy" id="387340"/>
    <lineage>
        <taxon>Archaea</taxon>
        <taxon>Methanobacteriati</taxon>
        <taxon>Methanobacteriota</taxon>
        <taxon>Stenosarchaea group</taxon>
        <taxon>Halobacteria</taxon>
        <taxon>Halobacteriales</taxon>
        <taxon>Haloferacaceae</taxon>
        <taxon>Halorubrum</taxon>
    </lineage>
</organism>
<keyword evidence="1" id="KW-1133">Transmembrane helix</keyword>
<name>A0A1I3CRR2_9EURY</name>
<evidence type="ECO:0000256" key="1">
    <source>
        <dbReference type="SAM" id="Phobius"/>
    </source>
</evidence>
<accession>A0A1I3CRR2</accession>
<protein>
    <submittedName>
        <fullName evidence="2">Uncharacterized protein</fullName>
    </submittedName>
</protein>
<dbReference type="EMBL" id="FOPZ01000028">
    <property type="protein sequence ID" value="SFH77205.1"/>
    <property type="molecule type" value="Genomic_DNA"/>
</dbReference>
<sequence length="52" mass="5403">MEILLHTGHEHPELLWIAVSAVASFVLGVGVGAYGLGVDSADEASDASPKRE</sequence>
<keyword evidence="1" id="KW-0812">Transmembrane</keyword>